<gene>
    <name evidence="4" type="ORF">C2E20_6563</name>
</gene>
<dbReference type="EMBL" id="LHPF02000023">
    <property type="protein sequence ID" value="PSC69885.1"/>
    <property type="molecule type" value="Genomic_DNA"/>
</dbReference>
<dbReference type="SUPFAM" id="SSF51905">
    <property type="entry name" value="FAD/NAD(P)-binding domain"/>
    <property type="match status" value="2"/>
</dbReference>
<dbReference type="InterPro" id="IPR000806">
    <property type="entry name" value="RabGDI"/>
</dbReference>
<dbReference type="GO" id="GO:0007264">
    <property type="term" value="P:small GTPase-mediated signal transduction"/>
    <property type="evidence" value="ECO:0007669"/>
    <property type="project" value="InterPro"/>
</dbReference>
<comment type="caution">
    <text evidence="4">The sequence shown here is derived from an EMBL/GenBank/DDBJ whole genome shotgun (WGS) entry which is preliminary data.</text>
</comment>
<dbReference type="SUPFAM" id="SSF54373">
    <property type="entry name" value="FAD-linked reductases, C-terminal domain"/>
    <property type="match status" value="1"/>
</dbReference>
<dbReference type="Pfam" id="PF03407">
    <property type="entry name" value="Nucleotid_trans"/>
    <property type="match status" value="1"/>
</dbReference>
<dbReference type="InterPro" id="IPR005069">
    <property type="entry name" value="Nucl-diP-sugar_transferase"/>
</dbReference>
<keyword evidence="5" id="KW-1185">Reference proteome</keyword>
<dbReference type="AlphaFoldDB" id="A0A2P6V724"/>
<proteinExistence type="inferred from homology"/>
<dbReference type="PRINTS" id="PR00892">
    <property type="entry name" value="RABGDI"/>
</dbReference>
<dbReference type="GO" id="GO:0005093">
    <property type="term" value="F:Rab GDP-dissociation inhibitor activity"/>
    <property type="evidence" value="ECO:0007669"/>
    <property type="project" value="InterPro"/>
</dbReference>
<feature type="compositionally biased region" description="Acidic residues" evidence="2">
    <location>
        <begin position="546"/>
        <end position="559"/>
    </location>
</feature>
<evidence type="ECO:0000256" key="1">
    <source>
        <dbReference type="ARBA" id="ARBA00005593"/>
    </source>
</evidence>
<dbReference type="GO" id="GO:0005737">
    <property type="term" value="C:cytoplasm"/>
    <property type="evidence" value="ECO:0007669"/>
    <property type="project" value="TreeGrafter"/>
</dbReference>
<dbReference type="Gene3D" id="3.50.50.60">
    <property type="entry name" value="FAD/NAD(P)-binding domain"/>
    <property type="match status" value="1"/>
</dbReference>
<feature type="domain" description="Nucleotide-diphospho-sugar transferase" evidence="3">
    <location>
        <begin position="640"/>
        <end position="802"/>
    </location>
</feature>
<name>A0A2P6V724_9CHLO</name>
<evidence type="ECO:0000313" key="5">
    <source>
        <dbReference type="Proteomes" id="UP000239649"/>
    </source>
</evidence>
<dbReference type="PANTHER" id="PTHR11787:SF8">
    <property type="entry name" value="RAB GDP DISSOCIATION INHIBITOR"/>
    <property type="match status" value="1"/>
</dbReference>
<dbReference type="PRINTS" id="PR00891">
    <property type="entry name" value="RABGDIREP"/>
</dbReference>
<dbReference type="Proteomes" id="UP000239649">
    <property type="component" value="Unassembled WGS sequence"/>
</dbReference>
<organism evidence="4 5">
    <name type="scientific">Micractinium conductrix</name>
    <dbReference type="NCBI Taxonomy" id="554055"/>
    <lineage>
        <taxon>Eukaryota</taxon>
        <taxon>Viridiplantae</taxon>
        <taxon>Chlorophyta</taxon>
        <taxon>core chlorophytes</taxon>
        <taxon>Trebouxiophyceae</taxon>
        <taxon>Chlorellales</taxon>
        <taxon>Chlorellaceae</taxon>
        <taxon>Chlorella clade</taxon>
        <taxon>Micractinium</taxon>
    </lineage>
</organism>
<dbReference type="InterPro" id="IPR036188">
    <property type="entry name" value="FAD/NAD-bd_sf"/>
</dbReference>
<dbReference type="Pfam" id="PF00996">
    <property type="entry name" value="GDI"/>
    <property type="match status" value="1"/>
</dbReference>
<feature type="region of interest" description="Disordered" evidence="2">
    <location>
        <begin position="541"/>
        <end position="574"/>
    </location>
</feature>
<dbReference type="GO" id="GO:0015031">
    <property type="term" value="P:protein transport"/>
    <property type="evidence" value="ECO:0007669"/>
    <property type="project" value="InterPro"/>
</dbReference>
<dbReference type="OrthoDB" id="9446342at2759"/>
<dbReference type="FunFam" id="1.10.405.10:FF:000011">
    <property type="entry name" value="Rab GDP dissociation inhibitor"/>
    <property type="match status" value="1"/>
</dbReference>
<evidence type="ECO:0000313" key="4">
    <source>
        <dbReference type="EMBL" id="PSC69885.1"/>
    </source>
</evidence>
<evidence type="ECO:0000256" key="2">
    <source>
        <dbReference type="SAM" id="MobiDB-lite"/>
    </source>
</evidence>
<feature type="region of interest" description="Disordered" evidence="2">
    <location>
        <begin position="1156"/>
        <end position="1176"/>
    </location>
</feature>
<accession>A0A2P6V724</accession>
<dbReference type="Gene3D" id="3.30.519.10">
    <property type="entry name" value="Guanine Nucleotide Dissociation Inhibitor, domain 2"/>
    <property type="match status" value="1"/>
</dbReference>
<protein>
    <submittedName>
        <fullName evidence="4">Rab GDP dissociation inhibitor</fullName>
    </submittedName>
</protein>
<dbReference type="PANTHER" id="PTHR11787">
    <property type="entry name" value="RAB GDP-DISSOCIATION INHIBITOR"/>
    <property type="match status" value="1"/>
</dbReference>
<dbReference type="GO" id="GO:0016192">
    <property type="term" value="P:vesicle-mediated transport"/>
    <property type="evidence" value="ECO:0007669"/>
    <property type="project" value="TreeGrafter"/>
</dbReference>
<dbReference type="Gene3D" id="1.10.405.10">
    <property type="entry name" value="Guanine Nucleotide Dissociation Inhibitor, domain 1"/>
    <property type="match status" value="1"/>
</dbReference>
<sequence>MDEEYDAIVLGTGLKECIISGLLSVDGLKVLHIDRNNYYGGQSASLNLNQLYERFRPGQKPPAELGPSRDYNVDLVPKFIMANGNLVKVLIHTDVTKYLEFKAVDGSYVLNKGSVAKVPATDWEALKSPLMGLFEKRRAAKFFSFCQQYDERNPQTWRNWDISRMTMHELYGQFGLDVQTIDFVGHAIALHQNDAYMMQPAVDTVKKIKLYYDSMMRYEGLTSPYIYPLYGLGELPQAFARLSAVYGGTYMLARPDVEVVYDEAGTAVGVKSEGETAKAKLVVGDPTYFREKVRKTARVVRAMCVLSHPIPSTNDSSSVQMILPQKQLNRRHDIYVFCCSTSHNVAPRDKWLAFVSTTVETSDPQSELAPGLQLLGKIDEKFVEVVDVWEPLEDGSQDKCFISKGYDATSHFETEIQDVMDMYRRITGKPLDLDKEDLRKRQEAHAMAVLRKRGRTPSRWRGVVIKAASIALVLALMHTVMHSKYFDTRQQAVAGGSTQVALPADGDGGVHGVGTAAGSMGGAADAGNGVEPAGIEQKEGFPDATAEQEEEEHPAEDVEQPAATDGSSGAAPQGPLACEATGLCSLGKSRRWRGPLETNRQLRDMLDYVAYNKEIVFITASTKDQAAAVNVILQFRALGMDHIVLHGYDEAFCDALPPQYSDIVSCAWDPRRSWQPTGPFWDTMQKRWEITARMLLMGYNVMSLDSDVAVLDDPYKYLKHPVFAKYNVLFHRDGVNFNNVNCGVIYWQNLHRSGPAMHMVIEMTDRTLRQREDPAHMKSVYSERWDVAASTWDQDTWNDMLHSASSGFPVIRVPQEPIMEPNFFKEALDNNFAANGRLQRLDVDWPPEWHERTVYHVSHIEWIEDLRFPAPPSEAWWAEHQRNFYPPQRNASSIAFMDLVRDAAPGAPLYEIGKPWAPPEGLPKEHFAFLPPFWVSTWVYRGQHGWWGLQPPAQVIAHGAYSHTPGGSGLWKTYINKGYGWWDWEVSEAYGGGNALGLPDDPKLMMLAPGVAFYAPTEEEWVEQILKMARWAEALGRRFVAPNVPCDASWLGVFDITHEERYGFEPNRAEDKDVHVWPDRYDGMAVLSFPDFLRRKRGDPAAYYCHWIRTITPECIKALPAFVDAMGWMERSLTPEQATPNEGNTLWHTEWAGAGGLDGPGAQPQQGLQTEAERDTEPVKDLVDAAQAVAAAQAFEDVPMLFLGAVPRFGDASGLPELPKDFQECYLFQPGRALDSSPTTTLGRDVRAARRNGSAVAAAAAAQVALH</sequence>
<comment type="similarity">
    <text evidence="1">Belongs to the Rab GDI family.</text>
</comment>
<dbReference type="InterPro" id="IPR018203">
    <property type="entry name" value="GDP_dissociation_inhibitor"/>
</dbReference>
<dbReference type="STRING" id="554055.A0A2P6V724"/>
<reference evidence="4 5" key="1">
    <citation type="journal article" date="2018" name="Plant J.">
        <title>Genome sequences of Chlorella sorokiniana UTEX 1602 and Micractinium conductrix SAG 241.80: implications to maltose excretion by a green alga.</title>
        <authorList>
            <person name="Arriola M.B."/>
            <person name="Velmurugan N."/>
            <person name="Zhang Y."/>
            <person name="Plunkett M.H."/>
            <person name="Hondzo H."/>
            <person name="Barney B.M."/>
        </authorList>
    </citation>
    <scope>NUCLEOTIDE SEQUENCE [LARGE SCALE GENOMIC DNA]</scope>
    <source>
        <strain evidence="4 5">SAG 241.80</strain>
    </source>
</reference>
<evidence type="ECO:0000259" key="3">
    <source>
        <dbReference type="Pfam" id="PF03407"/>
    </source>
</evidence>